<dbReference type="EMBL" id="JACHHU010000004">
    <property type="protein sequence ID" value="MBB6542337.1"/>
    <property type="molecule type" value="Genomic_DNA"/>
</dbReference>
<proteinExistence type="inferred from homology"/>
<dbReference type="AlphaFoldDB" id="A0A7X0NF69"/>
<evidence type="ECO:0000313" key="3">
    <source>
        <dbReference type="EMBL" id="MBB6542337.1"/>
    </source>
</evidence>
<sequence>MAKQLYVVGVDGSEWSKRAVNRAISLAAETGADVNLVYAYEYTSGNPLATKGIIPDSVDKVAEEKNIIDTILQPMVESAATPSVKASCVVLWGEPVEKIHYYVKETKASMLFVGRRGRSRIADLVLGSVANKLAHYSGIPVVLVP</sequence>
<dbReference type="CDD" id="cd00293">
    <property type="entry name" value="USP-like"/>
    <property type="match status" value="1"/>
</dbReference>
<dbReference type="PRINTS" id="PR01438">
    <property type="entry name" value="UNVRSLSTRESS"/>
</dbReference>
<dbReference type="Pfam" id="PF00582">
    <property type="entry name" value="Usp"/>
    <property type="match status" value="1"/>
</dbReference>
<evidence type="ECO:0000313" key="4">
    <source>
        <dbReference type="Proteomes" id="UP000537141"/>
    </source>
</evidence>
<comment type="similarity">
    <text evidence="1">Belongs to the universal stress protein A family.</text>
</comment>
<dbReference type="InterPro" id="IPR014729">
    <property type="entry name" value="Rossmann-like_a/b/a_fold"/>
</dbReference>
<dbReference type="Gene3D" id="3.40.50.620">
    <property type="entry name" value="HUPs"/>
    <property type="match status" value="1"/>
</dbReference>
<gene>
    <name evidence="3" type="ORF">HNQ55_000824</name>
</gene>
<feature type="domain" description="UspA" evidence="2">
    <location>
        <begin position="7"/>
        <end position="145"/>
    </location>
</feature>
<dbReference type="Proteomes" id="UP000537141">
    <property type="component" value="Unassembled WGS sequence"/>
</dbReference>
<dbReference type="SUPFAM" id="SSF52402">
    <property type="entry name" value="Adenine nucleotide alpha hydrolases-like"/>
    <property type="match status" value="1"/>
</dbReference>
<protein>
    <submittedName>
        <fullName evidence="3">Nucleotide-binding universal stress UspA family protein</fullName>
    </submittedName>
</protein>
<name>A0A7X0NF69_9GAMM</name>
<reference evidence="3 4" key="1">
    <citation type="submission" date="2020-08" db="EMBL/GenBank/DDBJ databases">
        <title>Genomic Encyclopedia of Type Strains, Phase IV (KMG-IV): sequencing the most valuable type-strain genomes for metagenomic binning, comparative biology and taxonomic classification.</title>
        <authorList>
            <person name="Goeker M."/>
        </authorList>
    </citation>
    <scope>NUCLEOTIDE SEQUENCE [LARGE SCALE GENOMIC DNA]</scope>
    <source>
        <strain evidence="3 4">DSM 26287</strain>
    </source>
</reference>
<dbReference type="PANTHER" id="PTHR46268:SF6">
    <property type="entry name" value="UNIVERSAL STRESS PROTEIN UP12"/>
    <property type="match status" value="1"/>
</dbReference>
<comment type="caution">
    <text evidence="3">The sequence shown here is derived from an EMBL/GenBank/DDBJ whole genome shotgun (WGS) entry which is preliminary data.</text>
</comment>
<evidence type="ECO:0000256" key="1">
    <source>
        <dbReference type="ARBA" id="ARBA00008791"/>
    </source>
</evidence>
<evidence type="ECO:0000259" key="2">
    <source>
        <dbReference type="Pfam" id="PF00582"/>
    </source>
</evidence>
<dbReference type="PANTHER" id="PTHR46268">
    <property type="entry name" value="STRESS RESPONSE PROTEIN NHAX"/>
    <property type="match status" value="1"/>
</dbReference>
<dbReference type="RefSeq" id="WP_184422887.1">
    <property type="nucleotide sequence ID" value="NZ_AP027362.1"/>
</dbReference>
<organism evidence="3 4">
    <name type="scientific">Thalassotalea piscium</name>
    <dbReference type="NCBI Taxonomy" id="1230533"/>
    <lineage>
        <taxon>Bacteria</taxon>
        <taxon>Pseudomonadati</taxon>
        <taxon>Pseudomonadota</taxon>
        <taxon>Gammaproteobacteria</taxon>
        <taxon>Alteromonadales</taxon>
        <taxon>Colwelliaceae</taxon>
        <taxon>Thalassotalea</taxon>
    </lineage>
</organism>
<keyword evidence="4" id="KW-1185">Reference proteome</keyword>
<dbReference type="InterPro" id="IPR006016">
    <property type="entry name" value="UspA"/>
</dbReference>
<dbReference type="InterPro" id="IPR006015">
    <property type="entry name" value="Universal_stress_UspA"/>
</dbReference>
<accession>A0A7X0NF69</accession>